<dbReference type="PANTHER" id="PTHR14969">
    <property type="entry name" value="SPHINGOSINE-1-PHOSPHATE PHOSPHOHYDROLASE"/>
    <property type="match status" value="1"/>
</dbReference>
<dbReference type="Pfam" id="PF01569">
    <property type="entry name" value="PAP2"/>
    <property type="match status" value="1"/>
</dbReference>
<evidence type="ECO:0000313" key="2">
    <source>
        <dbReference type="EMBL" id="SJZ75487.1"/>
    </source>
</evidence>
<dbReference type="STRING" id="29524.SAMN02745171_01037"/>
<dbReference type="InterPro" id="IPR000326">
    <property type="entry name" value="PAP2/HPO"/>
</dbReference>
<proteinExistence type="predicted"/>
<keyword evidence="3" id="KW-1185">Reference proteome</keyword>
<accession>A0A1T4N8W2</accession>
<dbReference type="PANTHER" id="PTHR14969:SF13">
    <property type="entry name" value="AT30094P"/>
    <property type="match status" value="1"/>
</dbReference>
<dbReference type="SMART" id="SM00014">
    <property type="entry name" value="acidPPc"/>
    <property type="match status" value="1"/>
</dbReference>
<reference evidence="3" key="1">
    <citation type="submission" date="2017-02" db="EMBL/GenBank/DDBJ databases">
        <authorList>
            <person name="Varghese N."/>
            <person name="Submissions S."/>
        </authorList>
    </citation>
    <scope>NUCLEOTIDE SEQUENCE [LARGE SCALE GENOMIC DNA]</scope>
    <source>
        <strain evidence="3">ATCC 51356</strain>
    </source>
</reference>
<name>A0A1T4N8W2_9PORP</name>
<dbReference type="EMBL" id="FUXE01000009">
    <property type="protein sequence ID" value="SJZ75487.1"/>
    <property type="molecule type" value="Genomic_DNA"/>
</dbReference>
<evidence type="ECO:0000259" key="1">
    <source>
        <dbReference type="SMART" id="SM00014"/>
    </source>
</evidence>
<dbReference type="Gene3D" id="1.20.144.10">
    <property type="entry name" value="Phosphatidic acid phosphatase type 2/haloperoxidase"/>
    <property type="match status" value="1"/>
</dbReference>
<sequence>MYKRGCLRTQLRSLQIFLIACLTLFSPKFMGAQEKVSFLQDTLSLSKPYLNISLQVLPFGVASFVARAADQTMYDTRQNHIPDFRYHYDDYLQYLPLAAQLSMGVTGVQGRSDNLLHLLTADAFAGALSAIFVNGIKYSVGRLRPDYSARNSFPSGHTATAFLGAELFDLEYGNRYPYLSAVTYSMAVVTGISRVLNNRHWLTDVFAGAGVGILSAQMGYWLSDIIYQRPLDKATFFVNWQELTPFALTYQGSSGTLFSRQSGCVSTVRSSLSFSYLYDRDSASLGSLGATAGFFTHKTNVREPSLFFGLETVRSYLMLKRLACGFSIYWNFLSPWGEVQMDFVSELGSRFFFDYYFLPHRSMRFFGGLSGAWGVQPLCNNSAILNTKTPFYLLLELGFALQLHLF</sequence>
<organism evidence="2 3">
    <name type="scientific">Porphyromonas circumdentaria</name>
    <dbReference type="NCBI Taxonomy" id="29524"/>
    <lineage>
        <taxon>Bacteria</taxon>
        <taxon>Pseudomonadati</taxon>
        <taxon>Bacteroidota</taxon>
        <taxon>Bacteroidia</taxon>
        <taxon>Bacteroidales</taxon>
        <taxon>Porphyromonadaceae</taxon>
        <taxon>Porphyromonas</taxon>
    </lineage>
</organism>
<dbReference type="InterPro" id="IPR036938">
    <property type="entry name" value="PAP2/HPO_sf"/>
</dbReference>
<feature type="domain" description="Phosphatidic acid phosphatase type 2/haloperoxidase" evidence="1">
    <location>
        <begin position="120"/>
        <end position="220"/>
    </location>
</feature>
<protein>
    <submittedName>
        <fullName evidence="2">PAP2 superfamily protein</fullName>
    </submittedName>
</protein>
<gene>
    <name evidence="2" type="ORF">SAMN02745171_01037</name>
</gene>
<evidence type="ECO:0000313" key="3">
    <source>
        <dbReference type="Proteomes" id="UP000190121"/>
    </source>
</evidence>
<dbReference type="CDD" id="cd03394">
    <property type="entry name" value="PAP2_like_5"/>
    <property type="match status" value="1"/>
</dbReference>
<dbReference type="SUPFAM" id="SSF48317">
    <property type="entry name" value="Acid phosphatase/Vanadium-dependent haloperoxidase"/>
    <property type="match status" value="1"/>
</dbReference>
<dbReference type="Proteomes" id="UP000190121">
    <property type="component" value="Unassembled WGS sequence"/>
</dbReference>
<dbReference type="AlphaFoldDB" id="A0A1T4N8W2"/>